<sequence length="179" mass="20769">MMQISHVFTVKVIDHPDDLMPKLKAYRFCIKKEEAFWKQGECEYLVKPFSNQYIGQREYLYRIHFTGTIRAFCQLTEMFFAATKLELTAIRSFIKVDSYNKVDWLKILRGKEFVRTDLNGVYKYDKGSVVIHFDNRLEFTVRATKGGTIPLKSVLDVESLIELVSPSSEDLFSASGMVI</sequence>
<proteinExistence type="predicted"/>
<organism evidence="1 2">
    <name type="scientific">Bacillus cereus</name>
    <dbReference type="NCBI Taxonomy" id="1396"/>
    <lineage>
        <taxon>Bacteria</taxon>
        <taxon>Bacillati</taxon>
        <taxon>Bacillota</taxon>
        <taxon>Bacilli</taxon>
        <taxon>Bacillales</taxon>
        <taxon>Bacillaceae</taxon>
        <taxon>Bacillus</taxon>
        <taxon>Bacillus cereus group</taxon>
    </lineage>
</organism>
<gene>
    <name evidence="1" type="ORF">COD19_25425</name>
</gene>
<dbReference type="AlphaFoldDB" id="A0A2C1KXI8"/>
<evidence type="ECO:0000313" key="2">
    <source>
        <dbReference type="Proteomes" id="UP000225766"/>
    </source>
</evidence>
<evidence type="ECO:0000313" key="1">
    <source>
        <dbReference type="EMBL" id="PGT97345.1"/>
    </source>
</evidence>
<dbReference type="Proteomes" id="UP000225766">
    <property type="component" value="Unassembled WGS sequence"/>
</dbReference>
<dbReference type="RefSeq" id="WP_098859099.1">
    <property type="nucleotide sequence ID" value="NZ_NUMG01000042.1"/>
</dbReference>
<protein>
    <submittedName>
        <fullName evidence="1">Uncharacterized protein</fullName>
    </submittedName>
</protein>
<comment type="caution">
    <text evidence="1">The sequence shown here is derived from an EMBL/GenBank/DDBJ whole genome shotgun (WGS) entry which is preliminary data.</text>
</comment>
<reference evidence="1 2" key="1">
    <citation type="submission" date="2017-09" db="EMBL/GenBank/DDBJ databases">
        <title>Large-scale bioinformatics analysis of Bacillus genomes uncovers conserved roles of natural products in bacterial physiology.</title>
        <authorList>
            <consortium name="Agbiome Team Llc"/>
            <person name="Bleich R.M."/>
            <person name="Grubbs K.J."/>
            <person name="Santa Maria K.C."/>
            <person name="Allen S.E."/>
            <person name="Farag S."/>
            <person name="Shank E.A."/>
            <person name="Bowers A."/>
        </authorList>
    </citation>
    <scope>NUCLEOTIDE SEQUENCE [LARGE SCALE GENOMIC DNA]</scope>
    <source>
        <strain evidence="1 2">AFS040105</strain>
    </source>
</reference>
<accession>A0A2C1KXI8</accession>
<name>A0A2C1KXI8_BACCE</name>
<dbReference type="EMBL" id="NUMG01000042">
    <property type="protein sequence ID" value="PGT97345.1"/>
    <property type="molecule type" value="Genomic_DNA"/>
</dbReference>